<evidence type="ECO:0000313" key="2">
    <source>
        <dbReference type="Proteomes" id="UP000253104"/>
    </source>
</evidence>
<accession>A0A2Z5N8S1</accession>
<dbReference type="OrthoDB" id="9030970at2"/>
<proteinExistence type="predicted"/>
<protein>
    <submittedName>
        <fullName evidence="1">Uncharacterized protein</fullName>
    </submittedName>
</protein>
<gene>
    <name evidence="1" type="ORF">CUJ89_36870</name>
</gene>
<reference evidence="1 2" key="1">
    <citation type="journal article" date="2018" name="ISME J.">
        <title>Involvement of Burkholderiaceae and sulfurous volatiles in disease-suppressive soils.</title>
        <authorList>
            <person name="Carrion V.J."/>
            <person name="Cordovez V."/>
            <person name="Tyc O."/>
            <person name="Etalo D.W."/>
            <person name="de Bruijn I."/>
            <person name="de Jager V.C."/>
            <person name="Medema M.H."/>
            <person name="Eberl L."/>
            <person name="Raaijmakers J.M."/>
        </authorList>
    </citation>
    <scope>NUCLEOTIDE SEQUENCE [LARGE SCALE GENOMIC DNA]</scope>
    <source>
        <strain evidence="2">mHSR5</strain>
    </source>
</reference>
<name>A0A2Z5N8S1_BURPY</name>
<dbReference type="EMBL" id="CP024904">
    <property type="protein sequence ID" value="AXF25959.1"/>
    <property type="molecule type" value="Genomic_DNA"/>
</dbReference>
<evidence type="ECO:0000313" key="1">
    <source>
        <dbReference type="EMBL" id="AXF25959.1"/>
    </source>
</evidence>
<dbReference type="Proteomes" id="UP000253104">
    <property type="component" value="Chromosome mHSR5_C"/>
</dbReference>
<sequence>MLLACRRVRSRTRPARTLRAGLLRDTIRRPDHAAYGKLDTPAALLYCSAQFAPDRPAPEPPAPWPHGGAT</sequence>
<organism evidence="1 2">
    <name type="scientific">Burkholderia pyrrocinia</name>
    <name type="common">Pseudomonas pyrrocinia</name>
    <dbReference type="NCBI Taxonomy" id="60550"/>
    <lineage>
        <taxon>Bacteria</taxon>
        <taxon>Pseudomonadati</taxon>
        <taxon>Pseudomonadota</taxon>
        <taxon>Betaproteobacteria</taxon>
        <taxon>Burkholderiales</taxon>
        <taxon>Burkholderiaceae</taxon>
        <taxon>Burkholderia</taxon>
        <taxon>Burkholderia cepacia complex</taxon>
    </lineage>
</organism>
<dbReference type="AlphaFoldDB" id="A0A2Z5N8S1"/>